<keyword evidence="4" id="KW-1003">Cell membrane</keyword>
<keyword evidence="20" id="KW-1185">Reference proteome</keyword>
<sequence>MTQHVGKKAVLVGAPNVGKSVLFNNFTGVYVTVSNYPGTTVDIGRGMGRFDGNNWEIIDTPGLYSFIPITEEEKVTRRLLISERPDVVVHVIDAKNIRRMLNMTLQLLEAGLPVILDLNIIDEAERDGVYIKRSLLAEKLGIPVVATSAVHRTGLKELKTAVNRYQYHQPTLPKFSRAIEEALERIAGMLVQDYGMNKRMVALLMLQSDPEMREKLQQEPRVALIRKIIGDLAALYPDGLDYALAAERQAQVDEILAGIVRYGKKRQPRLAEHIDKFVRQPLTGLPLLCLVLYLGLYQFVGRFGAGFLVDWLDKRLFADFINPMVERAVFAYLPEEWMRSLILGDYGLFTLGVRYAVVIILPIVGTFFLAFALLEDCGYLPRLAMLVDGFFRGLGLNGRAVIPITLGLGCGSMAVMVTRTLETGRERFLATFLLALTIPCSAQMGVVLALLSHNGKAVLLWLAYITVVFGLAGWLAARLVPGRRSAFYMELPPLRLPVLSNVLTKAYTRMVWYFVEILPVFLTTSLALWFADKAGILQSLVGAAKPWMMLLGLPPQTAQMFLFGFFRRDYGAAGLYDMAAAGLLDANQLFVAAVTLTLFVPCVAQFAVMIKERGLMASLLMVLLIAATALGSGIIANWLVSFPALRL</sequence>
<dbReference type="InterPro" id="IPR003373">
    <property type="entry name" value="Fe2_transport_prot-B"/>
</dbReference>
<feature type="transmembrane region" description="Helical" evidence="17">
    <location>
        <begin position="586"/>
        <end position="608"/>
    </location>
</feature>
<keyword evidence="10" id="KW-0406">Ion transport</keyword>
<evidence type="ECO:0000256" key="8">
    <source>
        <dbReference type="ARBA" id="ARBA00022989"/>
    </source>
</evidence>
<dbReference type="PRINTS" id="PR00326">
    <property type="entry name" value="GTP1OBG"/>
</dbReference>
<evidence type="ECO:0000256" key="10">
    <source>
        <dbReference type="ARBA" id="ARBA00023065"/>
    </source>
</evidence>
<dbReference type="AlphaFoldDB" id="A0A1G7I3Z5"/>
<dbReference type="PANTHER" id="PTHR43185:SF1">
    <property type="entry name" value="FE(2+) TRANSPORTER FEOB"/>
    <property type="match status" value="1"/>
</dbReference>
<evidence type="ECO:0000256" key="3">
    <source>
        <dbReference type="ARBA" id="ARBA00022448"/>
    </source>
</evidence>
<dbReference type="Pfam" id="PF17910">
    <property type="entry name" value="FeoB_Cyto"/>
    <property type="match status" value="1"/>
</dbReference>
<feature type="binding site" evidence="16">
    <location>
        <position position="28"/>
    </location>
    <ligand>
        <name>Mg(2+)</name>
        <dbReference type="ChEBI" id="CHEBI:18420"/>
        <label>2</label>
    </ligand>
</feature>
<evidence type="ECO:0000256" key="11">
    <source>
        <dbReference type="ARBA" id="ARBA00023134"/>
    </source>
</evidence>
<keyword evidence="11 15" id="KW-0342">GTP-binding</keyword>
<dbReference type="SUPFAM" id="SSF52540">
    <property type="entry name" value="P-loop containing nucleoside triphosphate hydrolases"/>
    <property type="match status" value="1"/>
</dbReference>
<evidence type="ECO:0000256" key="4">
    <source>
        <dbReference type="ARBA" id="ARBA00022475"/>
    </source>
</evidence>
<keyword evidence="16" id="KW-0479">Metal-binding</keyword>
<dbReference type="InterPro" id="IPR011640">
    <property type="entry name" value="Fe2_transport_prot_B_C"/>
</dbReference>
<keyword evidence="12 17" id="KW-0472">Membrane</keyword>
<keyword evidence="7 15" id="KW-0547">Nucleotide-binding</keyword>
<feature type="binding site" evidence="15">
    <location>
        <begin position="119"/>
        <end position="122"/>
    </location>
    <ligand>
        <name>GTP</name>
        <dbReference type="ChEBI" id="CHEBI:37565"/>
        <label>1</label>
    </ligand>
</feature>
<evidence type="ECO:0000256" key="12">
    <source>
        <dbReference type="ARBA" id="ARBA00023136"/>
    </source>
</evidence>
<dbReference type="InterPro" id="IPR005225">
    <property type="entry name" value="Small_GTP-bd"/>
</dbReference>
<dbReference type="Gene3D" id="1.10.287.1770">
    <property type="match status" value="1"/>
</dbReference>
<dbReference type="InterPro" id="IPR006073">
    <property type="entry name" value="GTP-bd"/>
</dbReference>
<organism evidence="19 20">
    <name type="scientific">Sporolituus thermophilus DSM 23256</name>
    <dbReference type="NCBI Taxonomy" id="1123285"/>
    <lineage>
        <taxon>Bacteria</taxon>
        <taxon>Bacillati</taxon>
        <taxon>Bacillota</taxon>
        <taxon>Negativicutes</taxon>
        <taxon>Selenomonadales</taxon>
        <taxon>Sporomusaceae</taxon>
        <taxon>Sporolituus</taxon>
    </lineage>
</organism>
<accession>A0A1G7I3Z5</accession>
<protein>
    <recommendedName>
        <fullName evidence="13 14">Ferrous iron transport protein B</fullName>
    </recommendedName>
</protein>
<proteinExistence type="inferred from homology"/>
<dbReference type="NCBIfam" id="TIGR00231">
    <property type="entry name" value="small_GTP"/>
    <property type="match status" value="1"/>
</dbReference>
<feature type="transmembrane region" description="Helical" evidence="17">
    <location>
        <begin position="458"/>
        <end position="477"/>
    </location>
</feature>
<feature type="transmembrane region" description="Helical" evidence="17">
    <location>
        <begin position="428"/>
        <end position="451"/>
    </location>
</feature>
<name>A0A1G7I3Z5_9FIRM</name>
<dbReference type="InterPro" id="IPR011642">
    <property type="entry name" value="Gate_dom"/>
</dbReference>
<evidence type="ECO:0000256" key="9">
    <source>
        <dbReference type="ARBA" id="ARBA00023004"/>
    </source>
</evidence>
<dbReference type="GO" id="GO:0046872">
    <property type="term" value="F:metal ion binding"/>
    <property type="evidence" value="ECO:0007669"/>
    <property type="project" value="UniProtKB-KW"/>
</dbReference>
<gene>
    <name evidence="19" type="ORF">SAMN05660235_00331</name>
</gene>
<dbReference type="PROSITE" id="PS51711">
    <property type="entry name" value="G_FEOB"/>
    <property type="match status" value="1"/>
</dbReference>
<dbReference type="Pfam" id="PF07670">
    <property type="entry name" value="Gate"/>
    <property type="match status" value="2"/>
</dbReference>
<dbReference type="Pfam" id="PF07664">
    <property type="entry name" value="FeoB_C"/>
    <property type="match status" value="1"/>
</dbReference>
<comment type="similarity">
    <text evidence="17">Belongs to the TRAFAC class TrmE-Era-EngA-EngB-Septin-like GTPase superfamily. FeoB GTPase (TC 9.A.8) family.</text>
</comment>
<evidence type="ECO:0000256" key="15">
    <source>
        <dbReference type="PIRSR" id="PIRSR603373-1"/>
    </source>
</evidence>
<feature type="transmembrane region" description="Helical" evidence="17">
    <location>
        <begin position="615"/>
        <end position="640"/>
    </location>
</feature>
<dbReference type="NCBIfam" id="TIGR00437">
    <property type="entry name" value="feoB"/>
    <property type="match status" value="1"/>
</dbReference>
<dbReference type="GO" id="GO:0005525">
    <property type="term" value="F:GTP binding"/>
    <property type="evidence" value="ECO:0007669"/>
    <property type="project" value="UniProtKB-KW"/>
</dbReference>
<evidence type="ECO:0000256" key="17">
    <source>
        <dbReference type="RuleBase" id="RU362098"/>
    </source>
</evidence>
<keyword evidence="16" id="KW-0460">Magnesium</keyword>
<feature type="binding site" evidence="15">
    <location>
        <begin position="38"/>
        <end position="42"/>
    </location>
    <ligand>
        <name>GTP</name>
        <dbReference type="ChEBI" id="CHEBI:37565"/>
        <label>1</label>
    </ligand>
</feature>
<feature type="transmembrane region" description="Helical" evidence="17">
    <location>
        <begin position="510"/>
        <end position="531"/>
    </location>
</feature>
<keyword evidence="6 17" id="KW-0812">Transmembrane</keyword>
<evidence type="ECO:0000256" key="6">
    <source>
        <dbReference type="ARBA" id="ARBA00022692"/>
    </source>
</evidence>
<dbReference type="InterPro" id="IPR050860">
    <property type="entry name" value="FeoB_GTPase"/>
</dbReference>
<feature type="domain" description="FeoB-type G" evidence="18">
    <location>
        <begin position="6"/>
        <end position="168"/>
    </location>
</feature>
<feature type="transmembrane region" description="Helical" evidence="17">
    <location>
        <begin position="353"/>
        <end position="374"/>
    </location>
</feature>
<keyword evidence="8 17" id="KW-1133">Transmembrane helix</keyword>
<evidence type="ECO:0000256" key="16">
    <source>
        <dbReference type="PIRSR" id="PIRSR603373-2"/>
    </source>
</evidence>
<evidence type="ECO:0000256" key="2">
    <source>
        <dbReference type="ARBA" id="ARBA00004651"/>
    </source>
</evidence>
<dbReference type="RefSeq" id="WP_093687487.1">
    <property type="nucleotide sequence ID" value="NZ_FNBU01000002.1"/>
</dbReference>
<feature type="binding site" evidence="16">
    <location>
        <position position="24"/>
    </location>
    <ligand>
        <name>Mg(2+)</name>
        <dbReference type="ChEBI" id="CHEBI:18420"/>
        <label>2</label>
    </ligand>
</feature>
<keyword evidence="3 17" id="KW-0813">Transport</keyword>
<evidence type="ECO:0000256" key="13">
    <source>
        <dbReference type="ARBA" id="ARBA00031200"/>
    </source>
</evidence>
<feature type="binding site" evidence="15">
    <location>
        <begin position="59"/>
        <end position="62"/>
    </location>
    <ligand>
        <name>GTP</name>
        <dbReference type="ChEBI" id="CHEBI:37565"/>
        <label>1</label>
    </ligand>
</feature>
<dbReference type="Proteomes" id="UP000243333">
    <property type="component" value="Unassembled WGS sequence"/>
</dbReference>
<comment type="function">
    <text evidence="1 17">Probable transporter of a GTP-driven Fe(2+) uptake system.</text>
</comment>
<feature type="binding site" evidence="16">
    <location>
        <position position="27"/>
    </location>
    <ligand>
        <name>Mg(2+)</name>
        <dbReference type="ChEBI" id="CHEBI:18420"/>
        <label>2</label>
    </ligand>
</feature>
<evidence type="ECO:0000313" key="19">
    <source>
        <dbReference type="EMBL" id="SDF07452.1"/>
    </source>
</evidence>
<dbReference type="STRING" id="1123285.SAMN05660235_00331"/>
<evidence type="ECO:0000313" key="20">
    <source>
        <dbReference type="Proteomes" id="UP000243333"/>
    </source>
</evidence>
<feature type="transmembrane region" description="Helical" evidence="17">
    <location>
        <begin position="547"/>
        <end position="566"/>
    </location>
</feature>
<dbReference type="InterPro" id="IPR041069">
    <property type="entry name" value="FeoB_Cyto"/>
</dbReference>
<feature type="transmembrane region" description="Helical" evidence="17">
    <location>
        <begin position="394"/>
        <end position="416"/>
    </location>
</feature>
<dbReference type="GO" id="GO:0005886">
    <property type="term" value="C:plasma membrane"/>
    <property type="evidence" value="ECO:0007669"/>
    <property type="project" value="UniProtKB-SubCell"/>
</dbReference>
<dbReference type="Gene3D" id="3.40.50.300">
    <property type="entry name" value="P-loop containing nucleotide triphosphate hydrolases"/>
    <property type="match status" value="1"/>
</dbReference>
<keyword evidence="9 17" id="KW-0408">Iron</keyword>
<evidence type="ECO:0000256" key="7">
    <source>
        <dbReference type="ARBA" id="ARBA00022741"/>
    </source>
</evidence>
<comment type="subcellular location">
    <subcellularLocation>
        <location evidence="2 17">Cell membrane</location>
        <topology evidence="2 17">Multi-pass membrane protein</topology>
    </subcellularLocation>
</comment>
<dbReference type="PANTHER" id="PTHR43185">
    <property type="entry name" value="FERROUS IRON TRANSPORT PROTEIN B"/>
    <property type="match status" value="1"/>
</dbReference>
<dbReference type="OrthoDB" id="9809127at2"/>
<evidence type="ECO:0000256" key="5">
    <source>
        <dbReference type="ARBA" id="ARBA00022496"/>
    </source>
</evidence>
<keyword evidence="5 17" id="KW-0410">Iron transport</keyword>
<reference evidence="20" key="1">
    <citation type="submission" date="2016-10" db="EMBL/GenBank/DDBJ databases">
        <authorList>
            <person name="Varghese N."/>
            <person name="Submissions S."/>
        </authorList>
    </citation>
    <scope>NUCLEOTIDE SEQUENCE [LARGE SCALE GENOMIC DNA]</scope>
    <source>
        <strain evidence="20">DSM 23256</strain>
    </source>
</reference>
<dbReference type="InterPro" id="IPR027417">
    <property type="entry name" value="P-loop_NTPase"/>
</dbReference>
<dbReference type="CDD" id="cd01879">
    <property type="entry name" value="FeoB"/>
    <property type="match status" value="1"/>
</dbReference>
<feature type="binding site" evidence="15">
    <location>
        <begin position="13"/>
        <end position="20"/>
    </location>
    <ligand>
        <name>GTP</name>
        <dbReference type="ChEBI" id="CHEBI:37565"/>
        <label>1</label>
    </ligand>
</feature>
<evidence type="ECO:0000256" key="14">
    <source>
        <dbReference type="NCBIfam" id="TIGR00437"/>
    </source>
</evidence>
<evidence type="ECO:0000256" key="1">
    <source>
        <dbReference type="ARBA" id="ARBA00003926"/>
    </source>
</evidence>
<dbReference type="InterPro" id="IPR030389">
    <property type="entry name" value="G_FEOB_dom"/>
</dbReference>
<dbReference type="Pfam" id="PF02421">
    <property type="entry name" value="FeoB_N"/>
    <property type="match status" value="1"/>
</dbReference>
<evidence type="ECO:0000259" key="18">
    <source>
        <dbReference type="PROSITE" id="PS51711"/>
    </source>
</evidence>
<dbReference type="EMBL" id="FNBU01000002">
    <property type="protein sequence ID" value="SDF07452.1"/>
    <property type="molecule type" value="Genomic_DNA"/>
</dbReference>
<dbReference type="GO" id="GO:0015093">
    <property type="term" value="F:ferrous iron transmembrane transporter activity"/>
    <property type="evidence" value="ECO:0007669"/>
    <property type="project" value="UniProtKB-UniRule"/>
</dbReference>
<feature type="transmembrane region" description="Helical" evidence="17">
    <location>
        <begin position="285"/>
        <end position="309"/>
    </location>
</feature>